<evidence type="ECO:0000256" key="1">
    <source>
        <dbReference type="SAM" id="SignalP"/>
    </source>
</evidence>
<dbReference type="EMBL" id="WNYA01000001">
    <property type="protein sequence ID" value="KAG8593327.1"/>
    <property type="molecule type" value="Genomic_DNA"/>
</dbReference>
<reference evidence="2" key="1">
    <citation type="thesis" date="2020" institute="ProQuest LLC" country="789 East Eisenhower Parkway, Ann Arbor, MI, USA">
        <title>Comparative Genomics and Chromosome Evolution.</title>
        <authorList>
            <person name="Mudd A.B."/>
        </authorList>
    </citation>
    <scope>NUCLEOTIDE SEQUENCE</scope>
    <source>
        <strain evidence="2">237g6f4</strain>
        <tissue evidence="2">Blood</tissue>
    </source>
</reference>
<sequence length="104" mass="12107">MKYMLVFALFLMAVYCYPRGKSFPRHRYFPKHGFKDLNKKYYPRYPSFVRKNCGKQPTLSTITRTPKMPVTTVQTSQESLTTAQYLTSPIMATIEKPDNARGDN</sequence>
<evidence type="ECO:0000313" key="3">
    <source>
        <dbReference type="Proteomes" id="UP000824782"/>
    </source>
</evidence>
<keyword evidence="3" id="KW-1185">Reference proteome</keyword>
<feature type="chain" id="PRO_5044715856" description="Kappa-casein" evidence="1">
    <location>
        <begin position="17"/>
        <end position="104"/>
    </location>
</feature>
<feature type="signal peptide" evidence="1">
    <location>
        <begin position="1"/>
        <end position="16"/>
    </location>
</feature>
<comment type="caution">
    <text evidence="2">The sequence shown here is derived from an EMBL/GenBank/DDBJ whole genome shotgun (WGS) entry which is preliminary data.</text>
</comment>
<organism evidence="2 3">
    <name type="scientific">Engystomops pustulosus</name>
    <name type="common">Tungara frog</name>
    <name type="synonym">Physalaemus pustulosus</name>
    <dbReference type="NCBI Taxonomy" id="76066"/>
    <lineage>
        <taxon>Eukaryota</taxon>
        <taxon>Metazoa</taxon>
        <taxon>Chordata</taxon>
        <taxon>Craniata</taxon>
        <taxon>Vertebrata</taxon>
        <taxon>Euteleostomi</taxon>
        <taxon>Amphibia</taxon>
        <taxon>Batrachia</taxon>
        <taxon>Anura</taxon>
        <taxon>Neobatrachia</taxon>
        <taxon>Hyloidea</taxon>
        <taxon>Leptodactylidae</taxon>
        <taxon>Leiuperinae</taxon>
        <taxon>Engystomops</taxon>
    </lineage>
</organism>
<dbReference type="EMBL" id="WNYA01000001">
    <property type="protein sequence ID" value="KAG8593326.1"/>
    <property type="molecule type" value="Genomic_DNA"/>
</dbReference>
<accession>A0AAV7DBA0</accession>
<dbReference type="AlphaFoldDB" id="A0AAV7DBA0"/>
<keyword evidence="1" id="KW-0732">Signal</keyword>
<proteinExistence type="predicted"/>
<evidence type="ECO:0008006" key="4">
    <source>
        <dbReference type="Google" id="ProtNLM"/>
    </source>
</evidence>
<dbReference type="Proteomes" id="UP000824782">
    <property type="component" value="Unassembled WGS sequence"/>
</dbReference>
<evidence type="ECO:0000313" key="2">
    <source>
        <dbReference type="EMBL" id="KAG8593327.1"/>
    </source>
</evidence>
<name>A0AAV7DBA0_ENGPU</name>
<gene>
    <name evidence="2" type="ORF">GDO81_000795</name>
</gene>
<protein>
    <recommendedName>
        <fullName evidence="4">Kappa-casein</fullName>
    </recommendedName>
</protein>